<reference evidence="3" key="1">
    <citation type="submission" date="2021-03" db="EMBL/GenBank/DDBJ databases">
        <title>Pengzhenrongella sicca gen. nov., sp. nov., a new member of suborder Micrococcineae isolated from High-Arctic tundra soil.</title>
        <authorList>
            <person name="Peng F."/>
        </authorList>
    </citation>
    <scope>NUCLEOTIDE SEQUENCE</scope>
    <source>
        <strain evidence="3">LRZ-2</strain>
    </source>
</reference>
<name>A0A8A4ZGX5_9MICO</name>
<accession>A0A8A4ZGX5</accession>
<evidence type="ECO:0000313" key="4">
    <source>
        <dbReference type="Proteomes" id="UP000663937"/>
    </source>
</evidence>
<dbReference type="PANTHER" id="PTHR46401">
    <property type="entry name" value="GLYCOSYLTRANSFERASE WBBK-RELATED"/>
    <property type="match status" value="1"/>
</dbReference>
<dbReference type="SUPFAM" id="SSF53756">
    <property type="entry name" value="UDP-Glycosyltransferase/glycogen phosphorylase"/>
    <property type="match status" value="1"/>
</dbReference>
<sequence>MQRPADATAVRAALAQRLRAAATVLLSEEFEPSANPAADAATILHALVGHVRSSDGTAATWLLLVAISGTFPDDATVRATRRRLELDTTADGMLWLLDLGLAELRATGAPLTEIDVVVDAVLVDVDFSSRNDLNTGIQRVVRSTVPIWEREHDITLVSWTASGAFRALGPDEEDRVLRWSGTRRPAPARGASAPRVIVPWQSVLVLPEVPGPDRCTALASLAEHSGTAVSAIGYDFIPVVSADLMPPVEPRRFVRYLTIIKHSRRVSGISASASAEFRGFVHMLPAQGLAGPEVSECTLPVEIPASAVAPPVGTARELPLVLVVGSHEPRKNHLAVLHASEVLWREGLKFRLEFIGGSSWASAGFDSVLRSLRRRGRPVSVGRGVTDNSLWKAYRAARFTVFPSLHEGFGLPVAESLAVGTPAITSNIGSMAQIAHEGGAIMIDPRDDEALASAMRLLLTDDERLAALTAEAHARPPRTWSDYARELWTQLVEKVEVSA</sequence>
<dbReference type="InterPro" id="IPR001296">
    <property type="entry name" value="Glyco_trans_1"/>
</dbReference>
<organism evidence="3 4">
    <name type="scientific">Pengzhenrongella sicca</name>
    <dbReference type="NCBI Taxonomy" id="2819238"/>
    <lineage>
        <taxon>Bacteria</taxon>
        <taxon>Bacillati</taxon>
        <taxon>Actinomycetota</taxon>
        <taxon>Actinomycetes</taxon>
        <taxon>Micrococcales</taxon>
        <taxon>Pengzhenrongella</taxon>
    </lineage>
</organism>
<dbReference type="PANTHER" id="PTHR46401:SF2">
    <property type="entry name" value="GLYCOSYLTRANSFERASE WBBK-RELATED"/>
    <property type="match status" value="1"/>
</dbReference>
<dbReference type="RefSeq" id="WP_227424565.1">
    <property type="nucleotide sequence ID" value="NZ_CP071868.1"/>
</dbReference>
<keyword evidence="1" id="KW-0808">Transferase</keyword>
<dbReference type="GO" id="GO:0016757">
    <property type="term" value="F:glycosyltransferase activity"/>
    <property type="evidence" value="ECO:0007669"/>
    <property type="project" value="InterPro"/>
</dbReference>
<keyword evidence="4" id="KW-1185">Reference proteome</keyword>
<feature type="domain" description="Glycosyl transferase family 1" evidence="2">
    <location>
        <begin position="317"/>
        <end position="472"/>
    </location>
</feature>
<evidence type="ECO:0000259" key="2">
    <source>
        <dbReference type="Pfam" id="PF00534"/>
    </source>
</evidence>
<protein>
    <submittedName>
        <fullName evidence="3">Glycosyltransferase</fullName>
    </submittedName>
</protein>
<dbReference type="KEGG" id="psic:J4E96_04325"/>
<evidence type="ECO:0000313" key="3">
    <source>
        <dbReference type="EMBL" id="QTE30239.1"/>
    </source>
</evidence>
<proteinExistence type="predicted"/>
<dbReference type="AlphaFoldDB" id="A0A8A4ZGX5"/>
<evidence type="ECO:0000256" key="1">
    <source>
        <dbReference type="ARBA" id="ARBA00022679"/>
    </source>
</evidence>
<gene>
    <name evidence="3" type="ORF">J4E96_04325</name>
</gene>
<dbReference type="Proteomes" id="UP000663937">
    <property type="component" value="Chromosome"/>
</dbReference>
<dbReference type="Gene3D" id="3.40.50.2000">
    <property type="entry name" value="Glycogen Phosphorylase B"/>
    <property type="match status" value="1"/>
</dbReference>
<dbReference type="Pfam" id="PF00534">
    <property type="entry name" value="Glycos_transf_1"/>
    <property type="match status" value="1"/>
</dbReference>
<dbReference type="EMBL" id="CP071868">
    <property type="protein sequence ID" value="QTE30239.1"/>
    <property type="molecule type" value="Genomic_DNA"/>
</dbReference>